<dbReference type="InterPro" id="IPR027405">
    <property type="entry name" value="YidB-like"/>
</dbReference>
<organism evidence="1 2">
    <name type="scientific">Neptunomonas marina</name>
    <dbReference type="NCBI Taxonomy" id="1815562"/>
    <lineage>
        <taxon>Bacteria</taxon>
        <taxon>Pseudomonadati</taxon>
        <taxon>Pseudomonadota</taxon>
        <taxon>Gammaproteobacteria</taxon>
        <taxon>Oceanospirillales</taxon>
        <taxon>Oceanospirillaceae</taxon>
        <taxon>Neptunomonas</taxon>
    </lineage>
</organism>
<dbReference type="RefSeq" id="WP_127693371.1">
    <property type="nucleotide sequence ID" value="NZ_SACQ01000002.1"/>
</dbReference>
<dbReference type="Pfam" id="PF20159">
    <property type="entry name" value="YidB"/>
    <property type="match status" value="1"/>
</dbReference>
<name>A0A437QAC2_9GAMM</name>
<evidence type="ECO:0008006" key="3">
    <source>
        <dbReference type="Google" id="ProtNLM"/>
    </source>
</evidence>
<evidence type="ECO:0000313" key="1">
    <source>
        <dbReference type="EMBL" id="RVU31512.1"/>
    </source>
</evidence>
<comment type="caution">
    <text evidence="1">The sequence shown here is derived from an EMBL/GenBank/DDBJ whole genome shotgun (WGS) entry which is preliminary data.</text>
</comment>
<reference evidence="1 2" key="1">
    <citation type="submission" date="2019-01" db="EMBL/GenBank/DDBJ databases">
        <authorList>
            <person name="Chen W.-M."/>
        </authorList>
    </citation>
    <scope>NUCLEOTIDE SEQUENCE [LARGE SCALE GENOMIC DNA]</scope>
    <source>
        <strain evidence="1 2">HPM-16</strain>
    </source>
</reference>
<dbReference type="AlphaFoldDB" id="A0A437QAC2"/>
<gene>
    <name evidence="1" type="ORF">EOE65_05905</name>
</gene>
<accession>A0A437QAC2</accession>
<dbReference type="InterPro" id="IPR045372">
    <property type="entry name" value="YidB"/>
</dbReference>
<sequence>MDLLKVASDLFLQQLEGQGLDADAVSSALGQLLGSGDGNIDLSGLLEQFNSGGLASVAQSLLQGGAGEGFSVEQLTQVFGENSLSDFAANIGLDSADSTPALGQMLPQLLNEGGADGLLDAVGGVEGLAGMASKLFR</sequence>
<proteinExistence type="predicted"/>
<dbReference type="Gene3D" id="1.10.10.690">
    <property type="entry name" value="YidB-like"/>
    <property type="match status" value="1"/>
</dbReference>
<evidence type="ECO:0000313" key="2">
    <source>
        <dbReference type="Proteomes" id="UP000282818"/>
    </source>
</evidence>
<dbReference type="SUPFAM" id="SSF140804">
    <property type="entry name" value="YidB-like"/>
    <property type="match status" value="1"/>
</dbReference>
<dbReference type="Proteomes" id="UP000282818">
    <property type="component" value="Unassembled WGS sequence"/>
</dbReference>
<keyword evidence="2" id="KW-1185">Reference proteome</keyword>
<protein>
    <recommendedName>
        <fullName evidence="3">DUF937 domain-containing protein</fullName>
    </recommendedName>
</protein>
<dbReference type="EMBL" id="SACQ01000002">
    <property type="protein sequence ID" value="RVU31512.1"/>
    <property type="molecule type" value="Genomic_DNA"/>
</dbReference>